<dbReference type="STRING" id="1802630.A3H26_02660"/>
<comment type="catalytic activity">
    <reaction evidence="6">
        <text>[thioredoxin]-dithiol + NADP(+) = [thioredoxin]-disulfide + NADPH + H(+)</text>
        <dbReference type="Rhea" id="RHEA:20345"/>
        <dbReference type="Rhea" id="RHEA-COMP:10698"/>
        <dbReference type="Rhea" id="RHEA-COMP:10700"/>
        <dbReference type="ChEBI" id="CHEBI:15378"/>
        <dbReference type="ChEBI" id="CHEBI:29950"/>
        <dbReference type="ChEBI" id="CHEBI:50058"/>
        <dbReference type="ChEBI" id="CHEBI:57783"/>
        <dbReference type="ChEBI" id="CHEBI:58349"/>
        <dbReference type="EC" id="1.8.1.9"/>
    </reaction>
</comment>
<dbReference type="EMBL" id="MEVN01000021">
    <property type="protein sequence ID" value="OGC57117.1"/>
    <property type="molecule type" value="Genomic_DNA"/>
</dbReference>
<evidence type="ECO:0000256" key="3">
    <source>
        <dbReference type="ARBA" id="ARBA00023002"/>
    </source>
</evidence>
<dbReference type="EC" id="1.8.1.9" evidence="6"/>
<keyword evidence="1 6" id="KW-0285">Flavoprotein</keyword>
<gene>
    <name evidence="9" type="ORF">A3H26_02660</name>
</gene>
<keyword evidence="5 6" id="KW-0676">Redox-active center</keyword>
<dbReference type="Proteomes" id="UP000177763">
    <property type="component" value="Unassembled WGS sequence"/>
</dbReference>
<evidence type="ECO:0000313" key="9">
    <source>
        <dbReference type="EMBL" id="OGC57117.1"/>
    </source>
</evidence>
<dbReference type="InterPro" id="IPR008255">
    <property type="entry name" value="Pyr_nucl-diS_OxRdtase_2_AS"/>
</dbReference>
<evidence type="ECO:0000256" key="1">
    <source>
        <dbReference type="ARBA" id="ARBA00022630"/>
    </source>
</evidence>
<evidence type="ECO:0000256" key="6">
    <source>
        <dbReference type="RuleBase" id="RU003880"/>
    </source>
</evidence>
<dbReference type="PRINTS" id="PR00368">
    <property type="entry name" value="FADPNR"/>
</dbReference>
<protein>
    <recommendedName>
        <fullName evidence="6">Thioredoxin reductase</fullName>
        <ecNumber evidence="6">1.8.1.9</ecNumber>
    </recommendedName>
</protein>
<feature type="domain" description="FAD/NAD(P)-binding" evidence="8">
    <location>
        <begin position="6"/>
        <end position="295"/>
    </location>
</feature>
<dbReference type="PROSITE" id="PS00573">
    <property type="entry name" value="PYRIDINE_REDOX_2"/>
    <property type="match status" value="1"/>
</dbReference>
<dbReference type="InterPro" id="IPR005982">
    <property type="entry name" value="Thioredox_Rdtase"/>
</dbReference>
<evidence type="ECO:0000313" key="10">
    <source>
        <dbReference type="Proteomes" id="UP000177763"/>
    </source>
</evidence>
<accession>A0A1F4VIL5</accession>
<evidence type="ECO:0000259" key="8">
    <source>
        <dbReference type="Pfam" id="PF07992"/>
    </source>
</evidence>
<keyword evidence="7" id="KW-0521">NADP</keyword>
<comment type="caution">
    <text evidence="9">The sequence shown here is derived from an EMBL/GenBank/DDBJ whole genome shotgun (WGS) entry which is preliminary data.</text>
</comment>
<dbReference type="GO" id="GO:0005737">
    <property type="term" value="C:cytoplasm"/>
    <property type="evidence" value="ECO:0007669"/>
    <property type="project" value="InterPro"/>
</dbReference>
<comment type="subunit">
    <text evidence="6">Homodimer.</text>
</comment>
<keyword evidence="4" id="KW-1015">Disulfide bond</keyword>
<dbReference type="GO" id="GO:0019430">
    <property type="term" value="P:removal of superoxide radicals"/>
    <property type="evidence" value="ECO:0007669"/>
    <property type="project" value="UniProtKB-UniRule"/>
</dbReference>
<comment type="cofactor">
    <cofactor evidence="7">
        <name>FAD</name>
        <dbReference type="ChEBI" id="CHEBI:57692"/>
    </cofactor>
    <text evidence="7">Binds 1 FAD per subunit.</text>
</comment>
<dbReference type="PRINTS" id="PR00469">
    <property type="entry name" value="PNDRDTASEII"/>
</dbReference>
<keyword evidence="3 6" id="KW-0560">Oxidoreductase</keyword>
<evidence type="ECO:0000256" key="4">
    <source>
        <dbReference type="ARBA" id="ARBA00023157"/>
    </source>
</evidence>
<dbReference type="GO" id="GO:0004791">
    <property type="term" value="F:thioredoxin-disulfide reductase (NADPH) activity"/>
    <property type="evidence" value="ECO:0007669"/>
    <property type="project" value="UniProtKB-UniRule"/>
</dbReference>
<dbReference type="SUPFAM" id="SSF51905">
    <property type="entry name" value="FAD/NAD(P)-binding domain"/>
    <property type="match status" value="1"/>
</dbReference>
<dbReference type="Gene3D" id="3.50.50.60">
    <property type="entry name" value="FAD/NAD(P)-binding domain"/>
    <property type="match status" value="2"/>
</dbReference>
<evidence type="ECO:0000256" key="2">
    <source>
        <dbReference type="ARBA" id="ARBA00022827"/>
    </source>
</evidence>
<dbReference type="NCBIfam" id="TIGR01292">
    <property type="entry name" value="TRX_reduct"/>
    <property type="match status" value="1"/>
</dbReference>
<comment type="similarity">
    <text evidence="6">Belongs to the class-II pyridine nucleotide-disulfide oxidoreductase family.</text>
</comment>
<proteinExistence type="inferred from homology"/>
<dbReference type="InterPro" id="IPR023753">
    <property type="entry name" value="FAD/NAD-binding_dom"/>
</dbReference>
<evidence type="ECO:0000256" key="7">
    <source>
        <dbReference type="RuleBase" id="RU003881"/>
    </source>
</evidence>
<evidence type="ECO:0000256" key="5">
    <source>
        <dbReference type="ARBA" id="ARBA00023284"/>
    </source>
</evidence>
<keyword evidence="2 6" id="KW-0274">FAD</keyword>
<dbReference type="InterPro" id="IPR036188">
    <property type="entry name" value="FAD/NAD-bd_sf"/>
</dbReference>
<name>A0A1F4VIL5_UNCKA</name>
<dbReference type="InterPro" id="IPR050097">
    <property type="entry name" value="Ferredoxin-NADP_redctase_2"/>
</dbReference>
<dbReference type="Pfam" id="PF07992">
    <property type="entry name" value="Pyr_redox_2"/>
    <property type="match status" value="1"/>
</dbReference>
<dbReference type="PANTHER" id="PTHR48105">
    <property type="entry name" value="THIOREDOXIN REDUCTASE 1-RELATED-RELATED"/>
    <property type="match status" value="1"/>
</dbReference>
<reference evidence="9 10" key="1">
    <citation type="journal article" date="2016" name="Nat. Commun.">
        <title>Thousands of microbial genomes shed light on interconnected biogeochemical processes in an aquifer system.</title>
        <authorList>
            <person name="Anantharaman K."/>
            <person name="Brown C.T."/>
            <person name="Hug L.A."/>
            <person name="Sharon I."/>
            <person name="Castelle C.J."/>
            <person name="Probst A.J."/>
            <person name="Thomas B.C."/>
            <person name="Singh A."/>
            <person name="Wilkins M.J."/>
            <person name="Karaoz U."/>
            <person name="Brodie E.L."/>
            <person name="Williams K.H."/>
            <person name="Hubbard S.S."/>
            <person name="Banfield J.F."/>
        </authorList>
    </citation>
    <scope>NUCLEOTIDE SEQUENCE [LARGE SCALE GENOMIC DNA]</scope>
</reference>
<sequence>MADKIYDVLIIGGGPAGLTSAIYTSRANLNTLVVAGRPSGGQLINTTDVENYPGFPDGVLGPDLISKFQLQANKFGATFVEANVTGVSGTVKNGFQITTDEELIYSGKTIIVSAGASSLWLGLENEQRLIGRGVSSCATCDGFFFKNVDVAVVGGGDAAMEEALFLTKFATKVFCLVRGTKETMKASKIMLGKALKNPKVEFMFNTQVLDILGQEKVEGIKVLNNINQEQTVLTNIKGVFVAVGHKPNTKFLEGFIELDDLGYIVTKNNTITSKEGVFVAGDVSDRKYRQAITAAGLGCMAAIDVERYLSGGHL</sequence>
<organism evidence="9 10">
    <name type="scientific">candidate division WWE3 bacterium RIFCSPLOWO2_12_FULL_36_10</name>
    <dbReference type="NCBI Taxonomy" id="1802630"/>
    <lineage>
        <taxon>Bacteria</taxon>
        <taxon>Katanobacteria</taxon>
    </lineage>
</organism>
<dbReference type="AlphaFoldDB" id="A0A1F4VIL5"/>